<reference evidence="1" key="1">
    <citation type="journal article" date="2014" name="Front. Microbiol.">
        <title>High frequency of phylogenetically diverse reductive dehalogenase-homologous genes in deep subseafloor sedimentary metagenomes.</title>
        <authorList>
            <person name="Kawai M."/>
            <person name="Futagami T."/>
            <person name="Toyoda A."/>
            <person name="Takaki Y."/>
            <person name="Nishi S."/>
            <person name="Hori S."/>
            <person name="Arai W."/>
            <person name="Tsubouchi T."/>
            <person name="Morono Y."/>
            <person name="Uchiyama I."/>
            <person name="Ito T."/>
            <person name="Fujiyama A."/>
            <person name="Inagaki F."/>
            <person name="Takami H."/>
        </authorList>
    </citation>
    <scope>NUCLEOTIDE SEQUENCE</scope>
    <source>
        <strain evidence="1">Expedition CK06-06</strain>
    </source>
</reference>
<comment type="caution">
    <text evidence="1">The sequence shown here is derived from an EMBL/GenBank/DDBJ whole genome shotgun (WGS) entry which is preliminary data.</text>
</comment>
<organism evidence="1">
    <name type="scientific">marine sediment metagenome</name>
    <dbReference type="NCBI Taxonomy" id="412755"/>
    <lineage>
        <taxon>unclassified sequences</taxon>
        <taxon>metagenomes</taxon>
        <taxon>ecological metagenomes</taxon>
    </lineage>
</organism>
<dbReference type="AlphaFoldDB" id="X0VLB5"/>
<feature type="non-terminal residue" evidence="1">
    <location>
        <position position="1"/>
    </location>
</feature>
<sequence length="272" mass="31067">LREYLRQHDITHELVAKHKENTQHAEVYLTFVDSDIVSFRGFGSYPGVFSTCQSLYFEGQIEFEASPAVLTTGYRFFSQNPMIEFGTILDQAVRAATAAVIPNGVYYPEPFMPVLIPPGENTIPETFLTEKRNYETPMESPILMKRIMERESLSLSRFGPVNPVIVRTPERAFRNKRGSPLKFLATRNEAGKLIHWTEKDFINITTNMTQTHACPRNWATNLLNAFDLRKKLSIRTKSGVIKIENGTIIRNIVISLLSRLFKSYDSISIARD</sequence>
<evidence type="ECO:0000313" key="1">
    <source>
        <dbReference type="EMBL" id="GAG13293.1"/>
    </source>
</evidence>
<feature type="non-terminal residue" evidence="1">
    <location>
        <position position="272"/>
    </location>
</feature>
<gene>
    <name evidence="1" type="ORF">S01H1_33825</name>
</gene>
<dbReference type="EMBL" id="BARS01021021">
    <property type="protein sequence ID" value="GAG13293.1"/>
    <property type="molecule type" value="Genomic_DNA"/>
</dbReference>
<accession>X0VLB5</accession>
<proteinExistence type="predicted"/>
<protein>
    <submittedName>
        <fullName evidence="1">Uncharacterized protein</fullName>
    </submittedName>
</protein>
<name>X0VLB5_9ZZZZ</name>